<sequence length="319" mass="36047">MLSFKRSGHVVNGWGWAKWLVLPMLCIVLHLPQVAVGQQMYQLSQFMLDSYVINPALVGTYNFYQVRTHHRFQWVGIEDAPMTNAIAVYGPHSQLSMGYGGMFYNDITGPTSRTGLLGSFGYNIPLTSEIRISGGISLGFMVFRIDASKFDLGDNSNNLNDPALLGYQSRTAFTPDASVGLYLYSSFFYVGASASQLFGQRLQFYSKPVKVNQLRQTFYLHGGYLLYLTDDFELEPALVLKLSWPSPFQFDLNAKVTYKNRVWGGISYRLRDAVSFLVGYKHNGKILFGYSFDLSHTSFLRFSGGSHELMIGYQFDKSR</sequence>
<accession>A0A0Q4B5G9</accession>
<dbReference type="AlphaFoldDB" id="A0A0Q4B5G9"/>
<comment type="caution">
    <text evidence="1">The sequence shown here is derived from an EMBL/GenBank/DDBJ whole genome shotgun (WGS) entry which is preliminary data.</text>
</comment>
<evidence type="ECO:0008006" key="3">
    <source>
        <dbReference type="Google" id="ProtNLM"/>
    </source>
</evidence>
<name>A0A0Q4B5G9_9BACT</name>
<dbReference type="STRING" id="1702214.AL399_07335"/>
<keyword evidence="2" id="KW-1185">Reference proteome</keyword>
<dbReference type="PATRIC" id="fig|1702214.3.peg.1061"/>
<dbReference type="Pfam" id="PF11751">
    <property type="entry name" value="PorP_SprF"/>
    <property type="match status" value="1"/>
</dbReference>
<protein>
    <recommendedName>
        <fullName evidence="3">Type IX secretion system membrane protein PorP/SprF</fullName>
    </recommendedName>
</protein>
<evidence type="ECO:0000313" key="1">
    <source>
        <dbReference type="EMBL" id="KQM08440.1"/>
    </source>
</evidence>
<organism evidence="1 2">
    <name type="scientific">Candidatus [Bacteroides] periocalifornicus</name>
    <dbReference type="NCBI Taxonomy" id="1702214"/>
    <lineage>
        <taxon>Bacteria</taxon>
        <taxon>Pseudomonadati</taxon>
        <taxon>Bacteroidota</taxon>
    </lineage>
</organism>
<dbReference type="InterPro" id="IPR019861">
    <property type="entry name" value="PorP/SprF_Bacteroidetes"/>
</dbReference>
<dbReference type="EMBL" id="LIIK01000038">
    <property type="protein sequence ID" value="KQM08440.1"/>
    <property type="molecule type" value="Genomic_DNA"/>
</dbReference>
<reference evidence="1" key="1">
    <citation type="submission" date="2015-08" db="EMBL/GenBank/DDBJ databases">
        <title>Candidatus Bacteriodes Periocalifornicus.</title>
        <authorList>
            <person name="McLean J.S."/>
            <person name="Kelley S."/>
        </authorList>
    </citation>
    <scope>NUCLEOTIDE SEQUENCE [LARGE SCALE GENOMIC DNA]</scope>
    <source>
        <strain evidence="1">12B</strain>
    </source>
</reference>
<proteinExistence type="predicted"/>
<dbReference type="NCBIfam" id="TIGR03519">
    <property type="entry name" value="T9SS_PorP_fam"/>
    <property type="match status" value="1"/>
</dbReference>
<dbReference type="Proteomes" id="UP000054172">
    <property type="component" value="Unassembled WGS sequence"/>
</dbReference>
<evidence type="ECO:0000313" key="2">
    <source>
        <dbReference type="Proteomes" id="UP000054172"/>
    </source>
</evidence>
<gene>
    <name evidence="1" type="ORF">AL399_07335</name>
</gene>